<keyword evidence="2" id="KW-0456">Lyase</keyword>
<comment type="caution">
    <text evidence="2">The sequence shown here is derived from an EMBL/GenBank/DDBJ whole genome shotgun (WGS) entry which is preliminary data.</text>
</comment>
<accession>A0A2T0WHE0</accession>
<name>A0A2T0WHE0_9RHOB</name>
<protein>
    <submittedName>
        <fullName evidence="2">Catechol 2,3-dioxygenase-like lactoylglutathione lyase family enzyme</fullName>
    </submittedName>
</protein>
<dbReference type="Gene3D" id="3.10.180.10">
    <property type="entry name" value="2,3-Dihydroxybiphenyl 1,2-Dioxygenase, domain 1"/>
    <property type="match status" value="1"/>
</dbReference>
<sequence length="131" mass="14078">MTMHMIKLKALDHLVLTVASIEATCAFYRDVLGCEVITFGEGRKALTFGTQKFNLHEVGHEFLPNARVACAGSADLCLITENPLDEVEAALNAAGVPIEEGPVPRTGATGPLLSLYIRDPDGNLIELSNRT</sequence>
<gene>
    <name evidence="2" type="ORF">CLV74_113104</name>
</gene>
<dbReference type="GO" id="GO:0016829">
    <property type="term" value="F:lyase activity"/>
    <property type="evidence" value="ECO:0007669"/>
    <property type="project" value="UniProtKB-KW"/>
</dbReference>
<evidence type="ECO:0000313" key="3">
    <source>
        <dbReference type="Proteomes" id="UP000238392"/>
    </source>
</evidence>
<keyword evidence="2" id="KW-0223">Dioxygenase</keyword>
<keyword evidence="3" id="KW-1185">Reference proteome</keyword>
<dbReference type="AlphaFoldDB" id="A0A2T0WHE0"/>
<dbReference type="PANTHER" id="PTHR21366:SF14">
    <property type="entry name" value="GLYOXALASE DOMAIN-CONTAINING PROTEIN 5"/>
    <property type="match status" value="1"/>
</dbReference>
<dbReference type="PANTHER" id="PTHR21366">
    <property type="entry name" value="GLYOXALASE FAMILY PROTEIN"/>
    <property type="match status" value="1"/>
</dbReference>
<organism evidence="2 3">
    <name type="scientific">Donghicola tyrosinivorans</name>
    <dbReference type="NCBI Taxonomy" id="1652492"/>
    <lineage>
        <taxon>Bacteria</taxon>
        <taxon>Pseudomonadati</taxon>
        <taxon>Pseudomonadota</taxon>
        <taxon>Alphaproteobacteria</taxon>
        <taxon>Rhodobacterales</taxon>
        <taxon>Roseobacteraceae</taxon>
        <taxon>Donghicola</taxon>
    </lineage>
</organism>
<dbReference type="Pfam" id="PF00903">
    <property type="entry name" value="Glyoxalase"/>
    <property type="match status" value="1"/>
</dbReference>
<dbReference type="CDD" id="cd07253">
    <property type="entry name" value="GLOD5"/>
    <property type="match status" value="1"/>
</dbReference>
<dbReference type="Proteomes" id="UP000238392">
    <property type="component" value="Unassembled WGS sequence"/>
</dbReference>
<feature type="domain" description="VOC" evidence="1">
    <location>
        <begin position="10"/>
        <end position="130"/>
    </location>
</feature>
<dbReference type="InterPro" id="IPR004360">
    <property type="entry name" value="Glyas_Fos-R_dOase_dom"/>
</dbReference>
<proteinExistence type="predicted"/>
<dbReference type="InterPro" id="IPR037523">
    <property type="entry name" value="VOC_core"/>
</dbReference>
<dbReference type="SUPFAM" id="SSF54593">
    <property type="entry name" value="Glyoxalase/Bleomycin resistance protein/Dihydroxybiphenyl dioxygenase"/>
    <property type="match status" value="1"/>
</dbReference>
<dbReference type="EMBL" id="PVTQ01000013">
    <property type="protein sequence ID" value="PRY86129.1"/>
    <property type="molecule type" value="Genomic_DNA"/>
</dbReference>
<keyword evidence="2" id="KW-0560">Oxidoreductase</keyword>
<dbReference type="InterPro" id="IPR050383">
    <property type="entry name" value="GlyoxalaseI/FosfomycinResist"/>
</dbReference>
<evidence type="ECO:0000259" key="1">
    <source>
        <dbReference type="PROSITE" id="PS51819"/>
    </source>
</evidence>
<dbReference type="InterPro" id="IPR029068">
    <property type="entry name" value="Glyas_Bleomycin-R_OHBP_Dase"/>
</dbReference>
<dbReference type="PROSITE" id="PS51819">
    <property type="entry name" value="VOC"/>
    <property type="match status" value="1"/>
</dbReference>
<dbReference type="GO" id="GO:0051213">
    <property type="term" value="F:dioxygenase activity"/>
    <property type="evidence" value="ECO:0007669"/>
    <property type="project" value="UniProtKB-KW"/>
</dbReference>
<dbReference type="RefSeq" id="WP_245888577.1">
    <property type="nucleotide sequence ID" value="NZ_PVTQ01000013.1"/>
</dbReference>
<evidence type="ECO:0000313" key="2">
    <source>
        <dbReference type="EMBL" id="PRY86129.1"/>
    </source>
</evidence>
<reference evidence="2 3" key="1">
    <citation type="submission" date="2018-03" db="EMBL/GenBank/DDBJ databases">
        <title>Genomic Encyclopedia of Archaeal and Bacterial Type Strains, Phase II (KMG-II): from individual species to whole genera.</title>
        <authorList>
            <person name="Goeker M."/>
        </authorList>
    </citation>
    <scope>NUCLEOTIDE SEQUENCE [LARGE SCALE GENOMIC DNA]</scope>
    <source>
        <strain evidence="2 3">DSM 100212</strain>
    </source>
</reference>